<reference evidence="3" key="1">
    <citation type="submission" date="2020-03" db="EMBL/GenBank/DDBJ databases">
        <title>Studies in the Genomics of Life Span.</title>
        <authorList>
            <person name="Glass D."/>
        </authorList>
    </citation>
    <scope>NUCLEOTIDE SEQUENCE</scope>
    <source>
        <strain evidence="3">SUZIE</strain>
        <tissue evidence="3">Muscle</tissue>
    </source>
</reference>
<dbReference type="InterPro" id="IPR051500">
    <property type="entry name" value="cTAGE_MIA/OTOR"/>
</dbReference>
<protein>
    <submittedName>
        <fullName evidence="3">Melanoma inhibitory activity protein 3</fullName>
    </submittedName>
</protein>
<comment type="caution">
    <text evidence="3">The sequence shown here is derived from an EMBL/GenBank/DDBJ whole genome shotgun (WGS) entry which is preliminary data.</text>
</comment>
<dbReference type="GO" id="GO:0005789">
    <property type="term" value="C:endoplasmic reticulum membrane"/>
    <property type="evidence" value="ECO:0007669"/>
    <property type="project" value="TreeGrafter"/>
</dbReference>
<feature type="coiled-coil region" evidence="2">
    <location>
        <begin position="74"/>
        <end position="101"/>
    </location>
</feature>
<dbReference type="Proteomes" id="UP001166674">
    <property type="component" value="Unassembled WGS sequence"/>
</dbReference>
<evidence type="ECO:0000313" key="4">
    <source>
        <dbReference type="Proteomes" id="UP001166674"/>
    </source>
</evidence>
<dbReference type="EMBL" id="JAATJV010410575">
    <property type="protein sequence ID" value="MBZ3886626.1"/>
    <property type="molecule type" value="Genomic_DNA"/>
</dbReference>
<dbReference type="PANTHER" id="PTHR23158">
    <property type="entry name" value="MELANOMA INHIBITORY ACTIVITY-RELATED"/>
    <property type="match status" value="1"/>
</dbReference>
<proteinExistence type="predicted"/>
<dbReference type="GO" id="GO:0070971">
    <property type="term" value="C:endoplasmic reticulum exit site"/>
    <property type="evidence" value="ECO:0007669"/>
    <property type="project" value="TreeGrafter"/>
</dbReference>
<sequence>MALQKKLSQEEYERQEREEWLSAAEEKAVLAAEEVKTYKRRTEEMGEELQKTEHLFKNQIATHEKKAQDNWLKARAAERAIAEEKREATNLRHKLLEMTQKMAMQMNL</sequence>
<evidence type="ECO:0000256" key="1">
    <source>
        <dbReference type="ARBA" id="ARBA00023054"/>
    </source>
</evidence>
<dbReference type="GO" id="GO:0009306">
    <property type="term" value="P:protein secretion"/>
    <property type="evidence" value="ECO:0007669"/>
    <property type="project" value="TreeGrafter"/>
</dbReference>
<dbReference type="GO" id="GO:0035459">
    <property type="term" value="P:vesicle cargo loading"/>
    <property type="evidence" value="ECO:0007669"/>
    <property type="project" value="TreeGrafter"/>
</dbReference>
<evidence type="ECO:0000256" key="2">
    <source>
        <dbReference type="SAM" id="Coils"/>
    </source>
</evidence>
<organism evidence="3 4">
    <name type="scientific">Sciurus carolinensis</name>
    <name type="common">Eastern gray squirrel</name>
    <dbReference type="NCBI Taxonomy" id="30640"/>
    <lineage>
        <taxon>Eukaryota</taxon>
        <taxon>Metazoa</taxon>
        <taxon>Chordata</taxon>
        <taxon>Craniata</taxon>
        <taxon>Vertebrata</taxon>
        <taxon>Euteleostomi</taxon>
        <taxon>Mammalia</taxon>
        <taxon>Eutheria</taxon>
        <taxon>Euarchontoglires</taxon>
        <taxon>Glires</taxon>
        <taxon>Rodentia</taxon>
        <taxon>Sciuromorpha</taxon>
        <taxon>Sciuridae</taxon>
        <taxon>Sciurinae</taxon>
        <taxon>Sciurini</taxon>
        <taxon>Sciurus</taxon>
    </lineage>
</organism>
<dbReference type="AlphaFoldDB" id="A0AA41NA79"/>
<dbReference type="GO" id="GO:0006888">
    <property type="term" value="P:endoplasmic reticulum to Golgi vesicle-mediated transport"/>
    <property type="evidence" value="ECO:0007669"/>
    <property type="project" value="TreeGrafter"/>
</dbReference>
<dbReference type="PANTHER" id="PTHR23158:SF54">
    <property type="entry name" value="TRANSPORT AND GOLGI ORGANIZATION PROTEIN 1 HOMOLOG"/>
    <property type="match status" value="1"/>
</dbReference>
<accession>A0AA41NA79</accession>
<keyword evidence="1 2" id="KW-0175">Coiled coil</keyword>
<name>A0AA41NA79_SCICA</name>
<evidence type="ECO:0000313" key="3">
    <source>
        <dbReference type="EMBL" id="MBZ3886626.1"/>
    </source>
</evidence>
<keyword evidence="4" id="KW-1185">Reference proteome</keyword>
<gene>
    <name evidence="3" type="ORF">SUZIE_188880</name>
</gene>